<evidence type="ECO:0000313" key="3">
    <source>
        <dbReference type="Proteomes" id="UP001187192"/>
    </source>
</evidence>
<comment type="caution">
    <text evidence="2">The sequence shown here is derived from an EMBL/GenBank/DDBJ whole genome shotgun (WGS) entry which is preliminary data.</text>
</comment>
<dbReference type="PANTHER" id="PTHR31672:SF13">
    <property type="entry name" value="F-BOX PROTEIN CPR30-LIKE"/>
    <property type="match status" value="1"/>
</dbReference>
<dbReference type="InterPro" id="IPR050796">
    <property type="entry name" value="SCF_F-box_component"/>
</dbReference>
<dbReference type="AlphaFoldDB" id="A0AA87Z9Y9"/>
<feature type="domain" description="F-box associated beta-propeller type 3" evidence="1">
    <location>
        <begin position="92"/>
        <end position="327"/>
    </location>
</feature>
<dbReference type="PANTHER" id="PTHR31672">
    <property type="entry name" value="BNACNNG10540D PROTEIN"/>
    <property type="match status" value="1"/>
</dbReference>
<dbReference type="EMBL" id="BTGU01001670">
    <property type="protein sequence ID" value="GMN27435.1"/>
    <property type="molecule type" value="Genomic_DNA"/>
</dbReference>
<evidence type="ECO:0000313" key="2">
    <source>
        <dbReference type="EMBL" id="GMN27435.1"/>
    </source>
</evidence>
<gene>
    <name evidence="2" type="ORF">TIFTF001_041036</name>
</gene>
<dbReference type="Proteomes" id="UP001187192">
    <property type="component" value="Unassembled WGS sequence"/>
</dbReference>
<reference evidence="2" key="1">
    <citation type="submission" date="2023-07" db="EMBL/GenBank/DDBJ databases">
        <title>draft genome sequence of fig (Ficus carica).</title>
        <authorList>
            <person name="Takahashi T."/>
            <person name="Nishimura K."/>
        </authorList>
    </citation>
    <scope>NUCLEOTIDE SEQUENCE</scope>
</reference>
<sequence>MDVNLSKNKQIWFNVNKSVLVVLKQEGADEAVIKPMGEEDHRNRWNMPILVLSECSKSAIEVISWSNEEGTSFINLKSIGELKRDDAIFDCYCSGILCYKVLWSSPRAILLNPLKEEVMFLRESPLQSASLDTVLSSYGLGFGIDNGQYKIVSQILVKNKRDGKWHFDNLAEVMSLGSPNWRAIQHVPNIQFLEQPVFENGCIYWLSKKSAPQKLLVFNVKHEVFSVVEFPIEVDKIIDLGGRLGLVVGEGLEVWFSTSHDDDGKINNWGKYDEICIFGDEGKRIKSCDLELLGVWNDGNILIRLLDHIVPKKFVSYDLTSKRTTMVDDPKEDGHAYKTYQAHLFSLSEFCGSSKLPDLPPGKTYNPRRSGLIQKVRKI</sequence>
<accession>A0AA87Z9Y9</accession>
<keyword evidence="3" id="KW-1185">Reference proteome</keyword>
<proteinExistence type="predicted"/>
<protein>
    <recommendedName>
        <fullName evidence="1">F-box associated beta-propeller type 3 domain-containing protein</fullName>
    </recommendedName>
</protein>
<evidence type="ECO:0000259" key="1">
    <source>
        <dbReference type="Pfam" id="PF08268"/>
    </source>
</evidence>
<dbReference type="Pfam" id="PF08268">
    <property type="entry name" value="FBA_3"/>
    <property type="match status" value="1"/>
</dbReference>
<dbReference type="InterPro" id="IPR013187">
    <property type="entry name" value="F-box-assoc_dom_typ3"/>
</dbReference>
<organism evidence="2 3">
    <name type="scientific">Ficus carica</name>
    <name type="common">Common fig</name>
    <dbReference type="NCBI Taxonomy" id="3494"/>
    <lineage>
        <taxon>Eukaryota</taxon>
        <taxon>Viridiplantae</taxon>
        <taxon>Streptophyta</taxon>
        <taxon>Embryophyta</taxon>
        <taxon>Tracheophyta</taxon>
        <taxon>Spermatophyta</taxon>
        <taxon>Magnoliopsida</taxon>
        <taxon>eudicotyledons</taxon>
        <taxon>Gunneridae</taxon>
        <taxon>Pentapetalae</taxon>
        <taxon>rosids</taxon>
        <taxon>fabids</taxon>
        <taxon>Rosales</taxon>
        <taxon>Moraceae</taxon>
        <taxon>Ficeae</taxon>
        <taxon>Ficus</taxon>
    </lineage>
</organism>
<dbReference type="Gramene" id="FCD_00016152-RA">
    <property type="protein sequence ID" value="FCD_00016152-RA:cds"/>
    <property type="gene ID" value="FCD_00016152"/>
</dbReference>
<name>A0AA87Z9Y9_FICCA</name>
<dbReference type="InterPro" id="IPR017451">
    <property type="entry name" value="F-box-assoc_interact_dom"/>
</dbReference>
<dbReference type="NCBIfam" id="TIGR01640">
    <property type="entry name" value="F_box_assoc_1"/>
    <property type="match status" value="1"/>
</dbReference>